<protein>
    <submittedName>
        <fullName evidence="2">Putative flagellar hook-associated protein FlgL</fullName>
    </submittedName>
</protein>
<dbReference type="Pfam" id="PF00700">
    <property type="entry name" value="Flagellin_C"/>
    <property type="match status" value="1"/>
</dbReference>
<dbReference type="eggNOG" id="COG1344">
    <property type="taxonomic scope" value="Bacteria"/>
</dbReference>
<evidence type="ECO:0000259" key="1">
    <source>
        <dbReference type="Pfam" id="PF00700"/>
    </source>
</evidence>
<sequence>MRIPLPSSLLTSGLSHEIKALREQVGNTSKEAVTGRYADLTAHLSGRISQAMLGKKALDDIAQDRVHLTIREGRLDVAERSLTLVQERANGLSARMQAALGSSDQASKTATARDALGALEESFAALNARYGDRYLFAGDATATPPFGNVSDLIDDVRSLAAAAPDAATFEADLDTYFNTPGGGWRQNIYSGTDTVSDADATPGSHASIINIVRGLTVMALSAPSENLTLLAGDSPTVHTAAETLSAGQTGLTNLRAEVGISQAGIARTKESLDLEETVLTANFNELTARDQYEAASELRELQSNLEASYLLTSRLANLSLLNFLR</sequence>
<keyword evidence="2" id="KW-0282">Flagellum</keyword>
<dbReference type="OrthoDB" id="7312911at2"/>
<dbReference type="PATRIC" id="fig|1280950.3.peg.1856"/>
<proteinExistence type="predicted"/>
<dbReference type="AlphaFoldDB" id="A0A059FNE9"/>
<dbReference type="Proteomes" id="UP000025171">
    <property type="component" value="Unassembled WGS sequence"/>
</dbReference>
<comment type="caution">
    <text evidence="2">The sequence shown here is derived from an EMBL/GenBank/DDBJ whole genome shotgun (WGS) entry which is preliminary data.</text>
</comment>
<evidence type="ECO:0000313" key="2">
    <source>
        <dbReference type="EMBL" id="KCZ92215.1"/>
    </source>
</evidence>
<dbReference type="STRING" id="1280950.HJO_09274"/>
<accession>A0A059FNE9</accession>
<feature type="domain" description="Flagellin C-terminal" evidence="1">
    <location>
        <begin position="249"/>
        <end position="324"/>
    </location>
</feature>
<dbReference type="InterPro" id="IPR046358">
    <property type="entry name" value="Flagellin_C"/>
</dbReference>
<keyword evidence="2" id="KW-0969">Cilium</keyword>
<dbReference type="EMBL" id="ARYK01000004">
    <property type="protein sequence ID" value="KCZ92215.1"/>
    <property type="molecule type" value="Genomic_DNA"/>
</dbReference>
<dbReference type="SUPFAM" id="SSF64518">
    <property type="entry name" value="Phase 1 flagellin"/>
    <property type="match status" value="1"/>
</dbReference>
<keyword evidence="2" id="KW-0966">Cell projection</keyword>
<name>A0A059FNE9_9PROT</name>
<organism evidence="2 3">
    <name type="scientific">Hyphomonas johnsonii MHS-2</name>
    <dbReference type="NCBI Taxonomy" id="1280950"/>
    <lineage>
        <taxon>Bacteria</taxon>
        <taxon>Pseudomonadati</taxon>
        <taxon>Pseudomonadota</taxon>
        <taxon>Alphaproteobacteria</taxon>
        <taxon>Hyphomonadales</taxon>
        <taxon>Hyphomonadaceae</taxon>
        <taxon>Hyphomonas</taxon>
    </lineage>
</organism>
<reference evidence="2 3" key="1">
    <citation type="journal article" date="2014" name="Antonie Van Leeuwenhoek">
        <title>Hyphomonas beringensis sp. nov. and Hyphomonas chukchiensis sp. nov., isolated from surface seawater of the Bering Sea and Chukchi Sea.</title>
        <authorList>
            <person name="Li C."/>
            <person name="Lai Q."/>
            <person name="Li G."/>
            <person name="Dong C."/>
            <person name="Wang J."/>
            <person name="Liao Y."/>
            <person name="Shao Z."/>
        </authorList>
    </citation>
    <scope>NUCLEOTIDE SEQUENCE [LARGE SCALE GENOMIC DNA]</scope>
    <source>
        <strain evidence="2 3">MHS-2</strain>
    </source>
</reference>
<keyword evidence="3" id="KW-1185">Reference proteome</keyword>
<dbReference type="RefSeq" id="WP_035616436.1">
    <property type="nucleotide sequence ID" value="NZ_ARYK01000004.1"/>
</dbReference>
<gene>
    <name evidence="2" type="ORF">HJO_09274</name>
</gene>
<dbReference type="Gene3D" id="1.20.1330.10">
    <property type="entry name" value="f41 fragment of flagellin, N-terminal domain"/>
    <property type="match status" value="1"/>
</dbReference>
<evidence type="ECO:0000313" key="3">
    <source>
        <dbReference type="Proteomes" id="UP000025171"/>
    </source>
</evidence>